<dbReference type="CDD" id="cd06547">
    <property type="entry name" value="GH85_ENGase"/>
    <property type="match status" value="1"/>
</dbReference>
<dbReference type="GO" id="GO:0033925">
    <property type="term" value="F:mannosyl-glycoprotein endo-beta-N-acetylglucosaminidase activity"/>
    <property type="evidence" value="ECO:0007669"/>
    <property type="project" value="UniProtKB-EC"/>
</dbReference>
<dbReference type="OrthoDB" id="284473at2759"/>
<dbReference type="Gene3D" id="3.20.20.80">
    <property type="entry name" value="Glycosidases"/>
    <property type="match status" value="1"/>
</dbReference>
<feature type="domain" description="Cytosolic endo-beta-N-acetylglucosaminidase TIM barrel" evidence="1">
    <location>
        <begin position="81"/>
        <end position="388"/>
    </location>
</feature>
<dbReference type="Proteomes" id="UP000789831">
    <property type="component" value="Unassembled WGS sequence"/>
</dbReference>
<comment type="caution">
    <text evidence="2">The sequence shown here is derived from an EMBL/GenBank/DDBJ whole genome shotgun (WGS) entry which is preliminary data.</text>
</comment>
<evidence type="ECO:0000313" key="3">
    <source>
        <dbReference type="Proteomes" id="UP000789831"/>
    </source>
</evidence>
<dbReference type="EMBL" id="CAJVPL010001280">
    <property type="protein sequence ID" value="CAG8562692.1"/>
    <property type="molecule type" value="Genomic_DNA"/>
</dbReference>
<sequence>MLKLHQDLHPEQKPTSPFWKNFTELANWQPGNDDRNVAKVTLRTRPEFRNTFSGEEKSKRDLKVIVCHDMAGGYIEDYFKTGYNIQYWQYVDTFIYFSHNRVGVPPPQWTNAAHRNGVKVLGTLITEWDGAILENDLWVRGPNYEGKLSEGGNVDRSIVSTVFADKLIQMAEYYNFDGWFVNVEAPLVGGPAHAKQLVKFLEYFTREIHRKIPGSLVVWYDSVTTEGFVQWQDQLNDANYPFFKSTDGIFINYTWQQQFPALSAVRAGERRQRDVYTGIDIWGRNTFGGGGFSTFKALEVIKNANTSAALFAPAWTFEHLGLENFWTNDKLFWQGGVLPRPTEGDNKTGDVGTTMARNPGVADYIAARYPPDNKLFYTNFSRGCGKNFYVDGRLVLSNQDWYHLSHQSIQPNKLPPTSSPLTFDYSFDKAYQGGTSLIVTQTAASQLTVFSLPLYELDVRLSTNGPTRITITYLPSQDGVRISTYVKLGLSSLDTKDFNGVVGFAGGNDNNVNNDGSDGKTAVVLLSFDTSVIHPENNQPGTSSLPPDQVKMFEPTIRLNTNGWITSEFLLDPNTFSPPLGESPFQFSIQELGLTIFISPTGNDKVLSKSEILAHIGELSIIPLIPELSPYEEVVHNVFWNPQHVDNIKDQGLLRIWGNVKWEMGVRVNDDDSFNNTSTGPYANTYAYYHVYAGLSTDPKAKPVLNELTFLGIADTNSFWVAGFDVSADKVKNENAGLIIWIQSVKEQSGVKAEIFEWRRCWIKLTGYIM</sequence>
<dbReference type="InterPro" id="IPR032979">
    <property type="entry name" value="ENGase"/>
</dbReference>
<dbReference type="PANTHER" id="PTHR13246:SF1">
    <property type="entry name" value="CYTOSOLIC ENDO-BETA-N-ACETYLGLUCOSAMINIDASE"/>
    <property type="match status" value="1"/>
</dbReference>
<name>A0A9N9BBU2_9GLOM</name>
<dbReference type="PANTHER" id="PTHR13246">
    <property type="entry name" value="ENDO BETA N-ACETYLGLUCOSAMINIDASE"/>
    <property type="match status" value="1"/>
</dbReference>
<organism evidence="2 3">
    <name type="scientific">Ambispora gerdemannii</name>
    <dbReference type="NCBI Taxonomy" id="144530"/>
    <lineage>
        <taxon>Eukaryota</taxon>
        <taxon>Fungi</taxon>
        <taxon>Fungi incertae sedis</taxon>
        <taxon>Mucoromycota</taxon>
        <taxon>Glomeromycotina</taxon>
        <taxon>Glomeromycetes</taxon>
        <taxon>Archaeosporales</taxon>
        <taxon>Ambisporaceae</taxon>
        <taxon>Ambispora</taxon>
    </lineage>
</organism>
<accession>A0A9N9BBU2</accession>
<keyword evidence="3" id="KW-1185">Reference proteome</keyword>
<proteinExistence type="predicted"/>
<dbReference type="InterPro" id="IPR005201">
    <property type="entry name" value="TIM_ENGase"/>
</dbReference>
<dbReference type="Gene3D" id="2.60.120.260">
    <property type="entry name" value="Galactose-binding domain-like"/>
    <property type="match status" value="1"/>
</dbReference>
<evidence type="ECO:0000259" key="1">
    <source>
        <dbReference type="Pfam" id="PF03644"/>
    </source>
</evidence>
<reference evidence="2" key="1">
    <citation type="submission" date="2021-06" db="EMBL/GenBank/DDBJ databases">
        <authorList>
            <person name="Kallberg Y."/>
            <person name="Tangrot J."/>
            <person name="Rosling A."/>
        </authorList>
    </citation>
    <scope>NUCLEOTIDE SEQUENCE</scope>
    <source>
        <strain evidence="2">MT106</strain>
    </source>
</reference>
<evidence type="ECO:0000313" key="2">
    <source>
        <dbReference type="EMBL" id="CAG8562692.1"/>
    </source>
</evidence>
<dbReference type="Pfam" id="PF03644">
    <property type="entry name" value="Glyco_hydro_85"/>
    <property type="match status" value="1"/>
</dbReference>
<dbReference type="AlphaFoldDB" id="A0A9N9BBU2"/>
<protein>
    <submittedName>
        <fullName evidence="2">2952_t:CDS:1</fullName>
    </submittedName>
</protein>
<dbReference type="GO" id="GO:0005829">
    <property type="term" value="C:cytosol"/>
    <property type="evidence" value="ECO:0007669"/>
    <property type="project" value="UniProtKB-SubCell"/>
</dbReference>
<gene>
    <name evidence="2" type="ORF">AGERDE_LOCUS7231</name>
</gene>